<name>A0ACB7F0Z0_NIBAL</name>
<proteinExistence type="predicted"/>
<sequence length="354" mass="38033">MKDILVLLVLLNVQTIKVCTQPYQPDSDGNCRDATTEYLLEDFNLCCKKCPPGKANSNVKCHACPDGTFSDRKSSTDPCQPHTVCHGRVVRKGNATSDNVCETEAFISTTHPQVLITKSVVTTASTTADTLSATPDSDPRLSPNPFVVEASNYSTKSQSPSTESDVKLDAARFQPKVDANGNCETADKINQGYLAETQVTSFTATLPEQQCLLEKGEAYSDQTGNNNETLTRTDGCRSSESNGPLQSTMPLHNPYSGLSEPMSLHSHIEPVVSQTSVSTPSSSQPVTTSPHVNVSIIFNIGNGKGETTSVPPTDLMQVDSKLPFGEEEESFSIPQQEAGKQSLMSVQESTICCA</sequence>
<organism evidence="1 2">
    <name type="scientific">Nibea albiflora</name>
    <name type="common">Yellow drum</name>
    <name type="synonym">Corvina albiflora</name>
    <dbReference type="NCBI Taxonomy" id="240163"/>
    <lineage>
        <taxon>Eukaryota</taxon>
        <taxon>Metazoa</taxon>
        <taxon>Chordata</taxon>
        <taxon>Craniata</taxon>
        <taxon>Vertebrata</taxon>
        <taxon>Euteleostomi</taxon>
        <taxon>Actinopterygii</taxon>
        <taxon>Neopterygii</taxon>
        <taxon>Teleostei</taxon>
        <taxon>Neoteleostei</taxon>
        <taxon>Acanthomorphata</taxon>
        <taxon>Eupercaria</taxon>
        <taxon>Sciaenidae</taxon>
        <taxon>Nibea</taxon>
    </lineage>
</organism>
<keyword evidence="2" id="KW-1185">Reference proteome</keyword>
<reference evidence="1" key="1">
    <citation type="submission" date="2020-04" db="EMBL/GenBank/DDBJ databases">
        <title>A chromosome-scale assembly and high-density genetic map of the yellow drum (Nibea albiflora) genome.</title>
        <authorList>
            <person name="Xu D."/>
            <person name="Zhang W."/>
            <person name="Chen R."/>
            <person name="Tan P."/>
            <person name="Wang L."/>
            <person name="Song H."/>
            <person name="Tian L."/>
            <person name="Zhu Q."/>
            <person name="Wang B."/>
        </authorList>
    </citation>
    <scope>NUCLEOTIDE SEQUENCE</scope>
    <source>
        <strain evidence="1">ZJHYS-2018</strain>
    </source>
</reference>
<dbReference type="EMBL" id="CM024790">
    <property type="protein sequence ID" value="KAG8007695.1"/>
    <property type="molecule type" value="Genomic_DNA"/>
</dbReference>
<comment type="caution">
    <text evidence="1">The sequence shown here is derived from an EMBL/GenBank/DDBJ whole genome shotgun (WGS) entry which is preliminary data.</text>
</comment>
<gene>
    <name evidence="1" type="ORF">GBF38_013346</name>
</gene>
<accession>A0ACB7F0Z0</accession>
<evidence type="ECO:0000313" key="1">
    <source>
        <dbReference type="EMBL" id="KAG8007695.1"/>
    </source>
</evidence>
<evidence type="ECO:0000313" key="2">
    <source>
        <dbReference type="Proteomes" id="UP000805704"/>
    </source>
</evidence>
<protein>
    <submittedName>
        <fullName evidence="1">Uncharacterized protein</fullName>
    </submittedName>
</protein>
<dbReference type="Proteomes" id="UP000805704">
    <property type="component" value="Chromosome 2"/>
</dbReference>